<accession>A0A383BFK9</accession>
<dbReference type="EMBL" id="UINC01199660">
    <property type="protein sequence ID" value="SVE18195.1"/>
    <property type="molecule type" value="Genomic_DNA"/>
</dbReference>
<feature type="non-terminal residue" evidence="1">
    <location>
        <position position="76"/>
    </location>
</feature>
<reference evidence="1" key="1">
    <citation type="submission" date="2018-05" db="EMBL/GenBank/DDBJ databases">
        <authorList>
            <person name="Lanie J.A."/>
            <person name="Ng W.-L."/>
            <person name="Kazmierczak K.M."/>
            <person name="Andrzejewski T.M."/>
            <person name="Davidsen T.M."/>
            <person name="Wayne K.J."/>
            <person name="Tettelin H."/>
            <person name="Glass J.I."/>
            <person name="Rusch D."/>
            <person name="Podicherti R."/>
            <person name="Tsui H.-C.T."/>
            <person name="Winkler M.E."/>
        </authorList>
    </citation>
    <scope>NUCLEOTIDE SEQUENCE</scope>
</reference>
<dbReference type="InterPro" id="IPR029058">
    <property type="entry name" value="AB_hydrolase_fold"/>
</dbReference>
<proteinExistence type="predicted"/>
<evidence type="ECO:0008006" key="2">
    <source>
        <dbReference type="Google" id="ProtNLM"/>
    </source>
</evidence>
<name>A0A383BFK9_9ZZZZ</name>
<evidence type="ECO:0000313" key="1">
    <source>
        <dbReference type="EMBL" id="SVE18195.1"/>
    </source>
</evidence>
<gene>
    <name evidence="1" type="ORF">METZ01_LOCUS471049</name>
</gene>
<sequence length="76" mass="8845">MSWEQMNIEELEREYSPSSCIDDIQVYIDGYIRLSKEAEARGRVIKDIAFGERPDERVDLFPSEQKNAPLLVFIHG</sequence>
<dbReference type="AlphaFoldDB" id="A0A383BFK9"/>
<organism evidence="1">
    <name type="scientific">marine metagenome</name>
    <dbReference type="NCBI Taxonomy" id="408172"/>
    <lineage>
        <taxon>unclassified sequences</taxon>
        <taxon>metagenomes</taxon>
        <taxon>ecological metagenomes</taxon>
    </lineage>
</organism>
<dbReference type="Gene3D" id="3.40.50.1820">
    <property type="entry name" value="alpha/beta hydrolase"/>
    <property type="match status" value="1"/>
</dbReference>
<protein>
    <recommendedName>
        <fullName evidence="2">Alpha/beta hydrolase</fullName>
    </recommendedName>
</protein>